<dbReference type="InterPro" id="IPR029044">
    <property type="entry name" value="Nucleotide-diphossugar_trans"/>
</dbReference>
<proteinExistence type="predicted"/>
<dbReference type="EMBL" id="OBDY01000026">
    <property type="protein sequence ID" value="SNY64296.1"/>
    <property type="molecule type" value="Genomic_DNA"/>
</dbReference>
<dbReference type="SUPFAM" id="SSF53448">
    <property type="entry name" value="Nucleotide-diphospho-sugar transferases"/>
    <property type="match status" value="1"/>
</dbReference>
<evidence type="ECO:0008006" key="3">
    <source>
        <dbReference type="Google" id="ProtNLM"/>
    </source>
</evidence>
<reference evidence="1 2" key="1">
    <citation type="submission" date="2017-09" db="EMBL/GenBank/DDBJ databases">
        <authorList>
            <person name="Ehlers B."/>
            <person name="Leendertz F.H."/>
        </authorList>
    </citation>
    <scope>NUCLEOTIDE SEQUENCE [LARGE SCALE GENOMIC DNA]</scope>
    <source>
        <strain evidence="1 2">CGMCC 4.6857</strain>
    </source>
</reference>
<accession>A0A285JYD1</accession>
<dbReference type="AlphaFoldDB" id="A0A285JYD1"/>
<sequence>MLPLVNEERRARTILAAASDVISRLPVAGGIAVIDGGSSDRTVEVVDEFALCSPVPVRVVGCSRPGWAAGVLRGVATSPARRVGVGDMHVLGARASVLLAHALRVLGGGVHVVTVGGDGRHVTLMDRDVAALIVGDAMPGGPGSLPVVRDTADYAGLRMSAYSVVSNRYGLRDDNTDVLPVPA</sequence>
<organism evidence="1 2">
    <name type="scientific">Paractinoplanes atraurantiacus</name>
    <dbReference type="NCBI Taxonomy" id="1036182"/>
    <lineage>
        <taxon>Bacteria</taxon>
        <taxon>Bacillati</taxon>
        <taxon>Actinomycetota</taxon>
        <taxon>Actinomycetes</taxon>
        <taxon>Micromonosporales</taxon>
        <taxon>Micromonosporaceae</taxon>
        <taxon>Paractinoplanes</taxon>
    </lineage>
</organism>
<dbReference type="CDD" id="cd00761">
    <property type="entry name" value="Glyco_tranf_GTA_type"/>
    <property type="match status" value="1"/>
</dbReference>
<dbReference type="Proteomes" id="UP000219612">
    <property type="component" value="Unassembled WGS sequence"/>
</dbReference>
<keyword evidence="2" id="KW-1185">Reference proteome</keyword>
<protein>
    <recommendedName>
        <fullName evidence="3">Glycosyl transferase family 2</fullName>
    </recommendedName>
</protein>
<dbReference type="Gene3D" id="3.90.550.10">
    <property type="entry name" value="Spore Coat Polysaccharide Biosynthesis Protein SpsA, Chain A"/>
    <property type="match status" value="1"/>
</dbReference>
<name>A0A285JYD1_9ACTN</name>
<evidence type="ECO:0000313" key="1">
    <source>
        <dbReference type="EMBL" id="SNY64296.1"/>
    </source>
</evidence>
<evidence type="ECO:0000313" key="2">
    <source>
        <dbReference type="Proteomes" id="UP000219612"/>
    </source>
</evidence>
<gene>
    <name evidence="1" type="ORF">SAMN05421748_12690</name>
</gene>